<dbReference type="GO" id="GO:0055085">
    <property type="term" value="P:transmembrane transport"/>
    <property type="evidence" value="ECO:0007669"/>
    <property type="project" value="InterPro"/>
</dbReference>
<feature type="region of interest" description="Disordered" evidence="2">
    <location>
        <begin position="359"/>
        <end position="394"/>
    </location>
</feature>
<keyword evidence="1" id="KW-0813">Transport</keyword>
<reference evidence="4" key="1">
    <citation type="journal article" date="2023" name="Mol. Plant Microbe Interact.">
        <title>Elucidating the Obligate Nature and Biological Capacity of an Invasive Fungal Corn Pathogen.</title>
        <authorList>
            <person name="MacCready J.S."/>
            <person name="Roggenkamp E.M."/>
            <person name="Gdanetz K."/>
            <person name="Chilvers M.I."/>
        </authorList>
    </citation>
    <scope>NUCLEOTIDE SEQUENCE</scope>
    <source>
        <strain evidence="4">PM02</strain>
    </source>
</reference>
<comment type="similarity">
    <text evidence="1">Belongs to the NUP family.</text>
</comment>
<feature type="compositionally biased region" description="Basic residues" evidence="2">
    <location>
        <begin position="380"/>
        <end position="394"/>
    </location>
</feature>
<dbReference type="AlphaFoldDB" id="A0AAD9HXM2"/>
<feature type="signal peptide" evidence="3">
    <location>
        <begin position="1"/>
        <end position="16"/>
    </location>
</feature>
<keyword evidence="3" id="KW-0732">Signal</keyword>
<evidence type="ECO:0000313" key="5">
    <source>
        <dbReference type="Proteomes" id="UP001217918"/>
    </source>
</evidence>
<evidence type="ECO:0000256" key="3">
    <source>
        <dbReference type="SAM" id="SignalP"/>
    </source>
</evidence>
<dbReference type="EMBL" id="JAQQPM010000001">
    <property type="protein sequence ID" value="KAK2067281.1"/>
    <property type="molecule type" value="Genomic_DNA"/>
</dbReference>
<protein>
    <recommendedName>
        <fullName evidence="6">Purine nucleoside permease</fullName>
    </recommendedName>
</protein>
<gene>
    <name evidence="4" type="ORF">P8C59_001037</name>
</gene>
<comment type="caution">
    <text evidence="4">The sequence shown here is derived from an EMBL/GenBank/DDBJ whole genome shotgun (WGS) entry which is preliminary data.</text>
</comment>
<evidence type="ECO:0008006" key="6">
    <source>
        <dbReference type="Google" id="ProtNLM"/>
    </source>
</evidence>
<dbReference type="InterPro" id="IPR009486">
    <property type="entry name" value="Pur_nuclsid_perm"/>
</dbReference>
<dbReference type="Proteomes" id="UP001217918">
    <property type="component" value="Unassembled WGS sequence"/>
</dbReference>
<feature type="chain" id="PRO_5042257819" description="Purine nucleoside permease" evidence="3">
    <location>
        <begin position="17"/>
        <end position="394"/>
    </location>
</feature>
<evidence type="ECO:0000313" key="4">
    <source>
        <dbReference type="EMBL" id="KAK2067281.1"/>
    </source>
</evidence>
<comment type="function">
    <text evidence="1">Nucleoside permease that transports adenosine and guanosine.</text>
</comment>
<organism evidence="4 5">
    <name type="scientific">Phyllachora maydis</name>
    <dbReference type="NCBI Taxonomy" id="1825666"/>
    <lineage>
        <taxon>Eukaryota</taxon>
        <taxon>Fungi</taxon>
        <taxon>Dikarya</taxon>
        <taxon>Ascomycota</taxon>
        <taxon>Pezizomycotina</taxon>
        <taxon>Sordariomycetes</taxon>
        <taxon>Sordariomycetidae</taxon>
        <taxon>Phyllachorales</taxon>
        <taxon>Phyllachoraceae</taxon>
        <taxon>Phyllachora</taxon>
    </lineage>
</organism>
<dbReference type="PIRSF" id="PIRSF013171">
    <property type="entry name" value="Pur_nuclsid_perm"/>
    <property type="match status" value="1"/>
</dbReference>
<dbReference type="PANTHER" id="PTHR38643">
    <property type="entry name" value="PURINE NUCLEOSIDE PERMEASE C285.05-RELATED"/>
    <property type="match status" value="1"/>
</dbReference>
<dbReference type="Pfam" id="PF06516">
    <property type="entry name" value="NUP"/>
    <property type="match status" value="1"/>
</dbReference>
<sequence>MRLGPGLLCALGAATAHVISPKAIMITFYDDEGSAFLTNKTAFDFTARNYTIPGASPRFPYLHCTADGDACMMTTGEGMSNAGNSIMALWNLPGSDLRKTYFVTGGVAGGNPKVISSGSVAFARFTVQPTLEFEIDAREIPAAFSSGYFPQGGRRPSDAWGTDVYNTEVFAVNAALRDLALAMVDVRRLADSAAARAYRLRYRGDGGGVYAAGAAGPRLVPCDLASSDTWFSGALLGDAFAARSDAWTNGSARYCATAQEDGAVAAALVRGAGAGRVDFNRLVLMRSISDYDRPYPGQSAVENLVYADPGSYEPSIANIHLAGVSVLQGILGAWDSIFQAGIPPRQYTGDLWGTLGGTPDFGPGRGMPLPEFRRSEKGLTRRSRKGRRIQRRRG</sequence>
<accession>A0AAD9HXM2</accession>
<dbReference type="PANTHER" id="PTHR38643:SF1">
    <property type="entry name" value="PURINE NUCLEOSIDE PERMEASE C285.05-RELATED"/>
    <property type="match status" value="1"/>
</dbReference>
<evidence type="ECO:0000256" key="2">
    <source>
        <dbReference type="SAM" id="MobiDB-lite"/>
    </source>
</evidence>
<proteinExistence type="inferred from homology"/>
<keyword evidence="5" id="KW-1185">Reference proteome</keyword>
<evidence type="ECO:0000256" key="1">
    <source>
        <dbReference type="PIRNR" id="PIRNR013171"/>
    </source>
</evidence>
<name>A0AAD9HXM2_9PEZI</name>
<dbReference type="GO" id="GO:0005783">
    <property type="term" value="C:endoplasmic reticulum"/>
    <property type="evidence" value="ECO:0007669"/>
    <property type="project" value="TreeGrafter"/>
</dbReference>